<dbReference type="AlphaFoldDB" id="A0A4P9XIY6"/>
<dbReference type="EMBL" id="KZ993238">
    <property type="protein sequence ID" value="RKP05160.1"/>
    <property type="molecule type" value="Genomic_DNA"/>
</dbReference>
<dbReference type="GO" id="GO:0005886">
    <property type="term" value="C:plasma membrane"/>
    <property type="evidence" value="ECO:0007669"/>
    <property type="project" value="TreeGrafter"/>
</dbReference>
<evidence type="ECO:0000259" key="1">
    <source>
        <dbReference type="Pfam" id="PF06974"/>
    </source>
</evidence>
<sequence length="285" mass="31872">TFRYNHPQPVQKRAAWSEPMDMEDIKTIRAAYPGVTLNDVMVACLERAHSAYLDSLAPEEISEEDLANLADPDYEGPAIILPEQRDSKLNIIIPKSLRYPGDMRFENVVTVEFLMLDNTSGEQSTEKSIAAAHKSMMHVKKSLFGWMAVVMARTFCTHIPGFLSKAFFTYCTDKAHGILTNVPGPTEALYFGNKNTEQHRVISFIVFPPVATEGSTAFGVCSYNGQVRFAAMADASYEFPNQARTLADNFSAVYKRMLADAHEELQARQLQDKVPNLAHVQMLRG</sequence>
<keyword evidence="3" id="KW-1185">Reference proteome</keyword>
<dbReference type="GO" id="GO:0019432">
    <property type="term" value="P:triglyceride biosynthetic process"/>
    <property type="evidence" value="ECO:0007669"/>
    <property type="project" value="TreeGrafter"/>
</dbReference>
<dbReference type="STRING" id="78915.A0A4P9XIY6"/>
<dbReference type="PANTHER" id="PTHR31650:SF1">
    <property type="entry name" value="WAX ESTER SYNTHASE_DIACYLGLYCEROL ACYLTRANSFERASE 4-RELATED"/>
    <property type="match status" value="1"/>
</dbReference>
<dbReference type="OrthoDB" id="619536at2759"/>
<name>A0A4P9XIY6_9FUNG</name>
<feature type="non-terminal residue" evidence="2">
    <location>
        <position position="1"/>
    </location>
</feature>
<dbReference type="InterPro" id="IPR009721">
    <property type="entry name" value="O-acyltransferase_WSD1_C"/>
</dbReference>
<dbReference type="InterPro" id="IPR045034">
    <property type="entry name" value="O-acyltransferase_WSD1-like"/>
</dbReference>
<dbReference type="Proteomes" id="UP000271241">
    <property type="component" value="Unassembled WGS sequence"/>
</dbReference>
<protein>
    <recommendedName>
        <fullName evidence="1">O-acyltransferase WSD1 C-terminal domain-containing protein</fullName>
    </recommendedName>
</protein>
<gene>
    <name evidence="2" type="ORF">THASP1DRAFT_26297</name>
</gene>
<evidence type="ECO:0000313" key="3">
    <source>
        <dbReference type="Proteomes" id="UP000271241"/>
    </source>
</evidence>
<accession>A0A4P9XIY6</accession>
<proteinExistence type="predicted"/>
<evidence type="ECO:0000313" key="2">
    <source>
        <dbReference type="EMBL" id="RKP05160.1"/>
    </source>
</evidence>
<dbReference type="Pfam" id="PF06974">
    <property type="entry name" value="WS_DGAT_C"/>
    <property type="match status" value="1"/>
</dbReference>
<dbReference type="GO" id="GO:0008374">
    <property type="term" value="F:O-acyltransferase activity"/>
    <property type="evidence" value="ECO:0007669"/>
    <property type="project" value="InterPro"/>
</dbReference>
<feature type="domain" description="O-acyltransferase WSD1 C-terminal" evidence="1">
    <location>
        <begin position="124"/>
        <end position="237"/>
    </location>
</feature>
<dbReference type="PANTHER" id="PTHR31650">
    <property type="entry name" value="O-ACYLTRANSFERASE (WSD1-LIKE) FAMILY PROTEIN"/>
    <property type="match status" value="1"/>
</dbReference>
<reference evidence="3" key="1">
    <citation type="journal article" date="2018" name="Nat. Microbiol.">
        <title>Leveraging single-cell genomics to expand the fungal tree of life.</title>
        <authorList>
            <person name="Ahrendt S.R."/>
            <person name="Quandt C.A."/>
            <person name="Ciobanu D."/>
            <person name="Clum A."/>
            <person name="Salamov A."/>
            <person name="Andreopoulos B."/>
            <person name="Cheng J.F."/>
            <person name="Woyke T."/>
            <person name="Pelin A."/>
            <person name="Henrissat B."/>
            <person name="Reynolds N.K."/>
            <person name="Benny G.L."/>
            <person name="Smith M.E."/>
            <person name="James T.Y."/>
            <person name="Grigoriev I.V."/>
        </authorList>
    </citation>
    <scope>NUCLEOTIDE SEQUENCE [LARGE SCALE GENOMIC DNA]</scope>
    <source>
        <strain evidence="3">RSA 1356</strain>
    </source>
</reference>
<organism evidence="2 3">
    <name type="scientific">Thamnocephalis sphaerospora</name>
    <dbReference type="NCBI Taxonomy" id="78915"/>
    <lineage>
        <taxon>Eukaryota</taxon>
        <taxon>Fungi</taxon>
        <taxon>Fungi incertae sedis</taxon>
        <taxon>Zoopagomycota</taxon>
        <taxon>Zoopagomycotina</taxon>
        <taxon>Zoopagomycetes</taxon>
        <taxon>Zoopagales</taxon>
        <taxon>Sigmoideomycetaceae</taxon>
        <taxon>Thamnocephalis</taxon>
    </lineage>
</organism>